<dbReference type="Pfam" id="PF12800">
    <property type="entry name" value="Fer4_4"/>
    <property type="match status" value="1"/>
</dbReference>
<dbReference type="InterPro" id="IPR017900">
    <property type="entry name" value="4Fe4S_Fe_S_CS"/>
</dbReference>
<keyword evidence="2" id="KW-0479">Metal-binding</keyword>
<dbReference type="SUPFAM" id="SSF54862">
    <property type="entry name" value="4Fe-4S ferredoxins"/>
    <property type="match status" value="2"/>
</dbReference>
<dbReference type="PROSITE" id="PS00198">
    <property type="entry name" value="4FE4S_FER_1"/>
    <property type="match status" value="2"/>
</dbReference>
<organism evidence="8 9">
    <name type="scientific">Halorussus aquaticus</name>
    <dbReference type="NCBI Taxonomy" id="2953748"/>
    <lineage>
        <taxon>Archaea</taxon>
        <taxon>Methanobacteriati</taxon>
        <taxon>Methanobacteriota</taxon>
        <taxon>Stenosarchaea group</taxon>
        <taxon>Halobacteria</taxon>
        <taxon>Halobacteriales</taxon>
        <taxon>Haladaptataceae</taxon>
        <taxon>Halorussus</taxon>
    </lineage>
</organism>
<dbReference type="EMBL" id="JBHSHT010000001">
    <property type="protein sequence ID" value="MFC4823069.1"/>
    <property type="molecule type" value="Genomic_DNA"/>
</dbReference>
<feature type="region of interest" description="Disordered" evidence="6">
    <location>
        <begin position="227"/>
        <end position="255"/>
    </location>
</feature>
<keyword evidence="9" id="KW-1185">Reference proteome</keyword>
<dbReference type="InterPro" id="IPR003813">
    <property type="entry name" value="MvhD/FlpD"/>
</dbReference>
<evidence type="ECO:0000256" key="3">
    <source>
        <dbReference type="ARBA" id="ARBA00023002"/>
    </source>
</evidence>
<dbReference type="PANTHER" id="PTHR43687">
    <property type="entry name" value="ADENYLYLSULFATE REDUCTASE, BETA SUBUNIT"/>
    <property type="match status" value="1"/>
</dbReference>
<evidence type="ECO:0000256" key="6">
    <source>
        <dbReference type="SAM" id="MobiDB-lite"/>
    </source>
</evidence>
<evidence type="ECO:0000256" key="4">
    <source>
        <dbReference type="ARBA" id="ARBA00023004"/>
    </source>
</evidence>
<dbReference type="InterPro" id="IPR050572">
    <property type="entry name" value="Fe-S_Ferredoxin"/>
</dbReference>
<feature type="domain" description="4Fe-4S ferredoxin-type" evidence="7">
    <location>
        <begin position="623"/>
        <end position="652"/>
    </location>
</feature>
<comment type="caution">
    <text evidence="8">The sequence shown here is derived from an EMBL/GenBank/DDBJ whole genome shotgun (WGS) entry which is preliminary data.</text>
</comment>
<keyword evidence="4" id="KW-0408">Iron</keyword>
<keyword evidence="1" id="KW-0004">4Fe-4S</keyword>
<protein>
    <submittedName>
        <fullName evidence="8">4Fe-4S dicluster domain-containing protein</fullName>
    </submittedName>
</protein>
<name>A0ABD5PZ91_9EURY</name>
<sequence length="739" mass="78258">MKTGAFVCSCGETCDVDLEGVRESVEGVDVVASSRLLCEDGLAAMEQVVDEYELDQFLVTAPEERCKRKFREFAVQKGLHPEAAAFVNHREGAGWVHDEPAATEKTARLLNARRVALEEEAVSRSVSREAGKSVAVVGDAETAAALADTADVTLVADGREFADTDADFDDVTVERGRVVGVEGRYGDFEIALEARVTDDCIGCMECVRRGPDDGVTRLPVDISPETAAAATGDSPAGEDGAAGDDPTVADGGTPGWVECCPTDAIELGGVERTIAADQIVYPGADRETRGGRVGFYTGPVDAATVAAVEDLLGGVEKPKHLDLDMDVCASGESSQMGCNECVEACPHGAVERPRIDEVEFDEVACQDCGACTSACPTGATKLREPSNRRVAREVEALLEDPNSGGWLFGGSDPIGEQVVAFVCSERAARALREYGRDATAEGAEFEYHPVLPVSMPCADAVGEAHAMHALAAGADGVAVVGCGGDCQHSGPDPKAELVDRLNCASADLGLGERATFLAPDPEDAAGFAESLDEFVDGLDESPVPAGEYEATGGIADEDRPNPEFDSHGWTVESVRAILDHADPEREVIRGLKDFGRMEVSDDCALTPTCTNLCPTDAIRRREGNLEFNHERCVNCGLCEEGCPETAIEMRDGLDLSLLPENRERPSGDADGEPDDPAWTTVMEGEMRECVRCGKPFTSEASAEKIEGEVGGMVAGLAPDSDHSVFEYCGDCRARLLFEG</sequence>
<dbReference type="PROSITE" id="PS51379">
    <property type="entry name" value="4FE4S_FER_2"/>
    <property type="match status" value="3"/>
</dbReference>
<evidence type="ECO:0000313" key="8">
    <source>
        <dbReference type="EMBL" id="MFC4823069.1"/>
    </source>
</evidence>
<evidence type="ECO:0000259" key="7">
    <source>
        <dbReference type="PROSITE" id="PS51379"/>
    </source>
</evidence>
<reference evidence="8 9" key="1">
    <citation type="journal article" date="2019" name="Int. J. Syst. Evol. Microbiol.">
        <title>The Global Catalogue of Microorganisms (GCM) 10K type strain sequencing project: providing services to taxonomists for standard genome sequencing and annotation.</title>
        <authorList>
            <consortium name="The Broad Institute Genomics Platform"/>
            <consortium name="The Broad Institute Genome Sequencing Center for Infectious Disease"/>
            <person name="Wu L."/>
            <person name="Ma J."/>
        </authorList>
    </citation>
    <scope>NUCLEOTIDE SEQUENCE [LARGE SCALE GENOMIC DNA]</scope>
    <source>
        <strain evidence="8 9">XZYJ18</strain>
    </source>
</reference>
<dbReference type="Pfam" id="PF00037">
    <property type="entry name" value="Fer4"/>
    <property type="match status" value="1"/>
</dbReference>
<keyword evidence="5" id="KW-0411">Iron-sulfur</keyword>
<dbReference type="Pfam" id="PF12838">
    <property type="entry name" value="Fer4_7"/>
    <property type="match status" value="1"/>
</dbReference>
<accession>A0ABD5PZ91</accession>
<dbReference type="GO" id="GO:0016491">
    <property type="term" value="F:oxidoreductase activity"/>
    <property type="evidence" value="ECO:0007669"/>
    <property type="project" value="UniProtKB-KW"/>
</dbReference>
<dbReference type="GO" id="GO:0046872">
    <property type="term" value="F:metal ion binding"/>
    <property type="evidence" value="ECO:0007669"/>
    <property type="project" value="UniProtKB-KW"/>
</dbReference>
<proteinExistence type="predicted"/>
<feature type="domain" description="4Fe-4S ferredoxin-type" evidence="7">
    <location>
        <begin position="356"/>
        <end position="385"/>
    </location>
</feature>
<dbReference type="AlphaFoldDB" id="A0ABD5PZ91"/>
<dbReference type="PANTHER" id="PTHR43687:SF4">
    <property type="entry name" value="BLR5484 PROTEIN"/>
    <property type="match status" value="1"/>
</dbReference>
<evidence type="ECO:0000256" key="5">
    <source>
        <dbReference type="ARBA" id="ARBA00023014"/>
    </source>
</evidence>
<dbReference type="InterPro" id="IPR017896">
    <property type="entry name" value="4Fe4S_Fe-S-bd"/>
</dbReference>
<dbReference type="RefSeq" id="WP_254267433.1">
    <property type="nucleotide sequence ID" value="NZ_CP100400.1"/>
</dbReference>
<evidence type="ECO:0000256" key="1">
    <source>
        <dbReference type="ARBA" id="ARBA00022485"/>
    </source>
</evidence>
<dbReference type="GeneID" id="73045886"/>
<dbReference type="Gene3D" id="3.30.70.20">
    <property type="match status" value="2"/>
</dbReference>
<dbReference type="GO" id="GO:0051539">
    <property type="term" value="F:4 iron, 4 sulfur cluster binding"/>
    <property type="evidence" value="ECO:0007669"/>
    <property type="project" value="UniProtKB-KW"/>
</dbReference>
<dbReference type="Proteomes" id="UP001595945">
    <property type="component" value="Unassembled WGS sequence"/>
</dbReference>
<evidence type="ECO:0000256" key="2">
    <source>
        <dbReference type="ARBA" id="ARBA00022723"/>
    </source>
</evidence>
<evidence type="ECO:0000313" key="9">
    <source>
        <dbReference type="Proteomes" id="UP001595945"/>
    </source>
</evidence>
<dbReference type="Pfam" id="PF02662">
    <property type="entry name" value="FlpD"/>
    <property type="match status" value="1"/>
</dbReference>
<keyword evidence="3" id="KW-0560">Oxidoreductase</keyword>
<gene>
    <name evidence="8" type="ORF">ACFO9K_02215</name>
</gene>
<feature type="domain" description="4Fe-4S ferredoxin-type" evidence="7">
    <location>
        <begin position="325"/>
        <end position="355"/>
    </location>
</feature>